<accession>A0A194AFS5</accession>
<dbReference type="InterPro" id="IPR029044">
    <property type="entry name" value="Nucleotide-diphossugar_trans"/>
</dbReference>
<evidence type="ECO:0000259" key="1">
    <source>
        <dbReference type="Pfam" id="PF00535"/>
    </source>
</evidence>
<dbReference type="PANTHER" id="PTHR43179">
    <property type="entry name" value="RHAMNOSYLTRANSFERASE WBBL"/>
    <property type="match status" value="1"/>
</dbReference>
<comment type="caution">
    <text evidence="2">The sequence shown here is derived from an EMBL/GenBank/DDBJ whole genome shotgun (WGS) entry which is preliminary data.</text>
</comment>
<keyword evidence="3" id="KW-1185">Reference proteome</keyword>
<dbReference type="AlphaFoldDB" id="A0A194AFS5"/>
<feature type="domain" description="Glycosyltransferase 2-like" evidence="1">
    <location>
        <begin position="4"/>
        <end position="107"/>
    </location>
</feature>
<dbReference type="PANTHER" id="PTHR43179:SF7">
    <property type="entry name" value="RHAMNOSYLTRANSFERASE WBBL"/>
    <property type="match status" value="1"/>
</dbReference>
<dbReference type="InterPro" id="IPR001173">
    <property type="entry name" value="Glyco_trans_2-like"/>
</dbReference>
<evidence type="ECO:0000313" key="3">
    <source>
        <dbReference type="Proteomes" id="UP000095200"/>
    </source>
</evidence>
<dbReference type="GO" id="GO:0016740">
    <property type="term" value="F:transferase activity"/>
    <property type="evidence" value="ECO:0007669"/>
    <property type="project" value="UniProtKB-KW"/>
</dbReference>
<dbReference type="OrthoDB" id="9771846at2"/>
<dbReference type="STRING" id="1592317.DPF_0314"/>
<dbReference type="CDD" id="cd04186">
    <property type="entry name" value="GT_2_like_c"/>
    <property type="match status" value="1"/>
</dbReference>
<name>A0A194AFS5_9BACT</name>
<reference evidence="3" key="1">
    <citation type="submission" date="2016-06" db="EMBL/GenBank/DDBJ databases">
        <title>Draft genome sequence of Desulfoplanes formicivorans strain Pf12B.</title>
        <authorList>
            <person name="Watanabe M."/>
            <person name="Kojima H."/>
            <person name="Fukui M."/>
        </authorList>
    </citation>
    <scope>NUCLEOTIDE SEQUENCE [LARGE SCALE GENOMIC DNA]</scope>
    <source>
        <strain evidence="3">Pf12B</strain>
    </source>
</reference>
<dbReference type="Gene3D" id="3.90.550.10">
    <property type="entry name" value="Spore Coat Polysaccharide Biosynthesis Protein SpsA, Chain A"/>
    <property type="match status" value="1"/>
</dbReference>
<evidence type="ECO:0000313" key="2">
    <source>
        <dbReference type="EMBL" id="GAU07624.1"/>
    </source>
</evidence>
<dbReference type="EMBL" id="BDFE01000004">
    <property type="protein sequence ID" value="GAU07624.1"/>
    <property type="molecule type" value="Genomic_DNA"/>
</dbReference>
<organism evidence="2 3">
    <name type="scientific">Desulfoplanes formicivorans</name>
    <dbReference type="NCBI Taxonomy" id="1592317"/>
    <lineage>
        <taxon>Bacteria</taxon>
        <taxon>Pseudomonadati</taxon>
        <taxon>Thermodesulfobacteriota</taxon>
        <taxon>Desulfovibrionia</taxon>
        <taxon>Desulfovibrionales</taxon>
        <taxon>Desulfoplanaceae</taxon>
        <taxon>Desulfoplanes</taxon>
    </lineage>
</organism>
<protein>
    <submittedName>
        <fullName evidence="2">Glycosyl transferase</fullName>
    </submittedName>
</protein>
<keyword evidence="2" id="KW-0808">Transferase</keyword>
<dbReference type="RefSeq" id="WP_069857110.1">
    <property type="nucleotide sequence ID" value="NZ_BDFE01000004.1"/>
</dbReference>
<dbReference type="SUPFAM" id="SSF53448">
    <property type="entry name" value="Nucleotide-diphospho-sugar transferases"/>
    <property type="match status" value="1"/>
</dbReference>
<gene>
    <name evidence="2" type="ORF">DPF_0314</name>
</gene>
<proteinExistence type="predicted"/>
<dbReference type="Proteomes" id="UP000095200">
    <property type="component" value="Unassembled WGS sequence"/>
</dbReference>
<dbReference type="Pfam" id="PF00535">
    <property type="entry name" value="Glycos_transf_2"/>
    <property type="match status" value="1"/>
</dbReference>
<sequence>MIDIITVNWNAGYQLKECLESVIANNKNEVSRIIVVDNGSTDNSANEVEKLPNVEVIRTGQNLGFAAACNIGAKAGQSPYILFLNPDTRLEPESLSIPLAFMENPENKKVGICGIQLVDEQGKVSRTCARFPTLGRLLSSALGFDKLPGLKGRGVHMADWDHCTTTRVGHVMGAFYFIRRETFELAGGFDERFFVYLEDVDLSKRVAQIGWDIWYLTQSRAYHAGGGTSRQVKARRLFYSLRSRLLYAFKHFPVWQAWLLIFITNAIEPFTRSVWCLMRGDVVGVKNTFEAYRMLWRSMGHILRGDGRYNP</sequence>